<dbReference type="InterPro" id="IPR029058">
    <property type="entry name" value="AB_hydrolase_fold"/>
</dbReference>
<dbReference type="PANTHER" id="PTHR10655:SF17">
    <property type="entry name" value="LYSOPHOSPHOLIPASE-LIKE PROTEIN 1"/>
    <property type="match status" value="1"/>
</dbReference>
<dbReference type="STRING" id="1304275.C41B8_07925"/>
<dbReference type="InterPro" id="IPR003140">
    <property type="entry name" value="PLipase/COase/thioEstase"/>
</dbReference>
<dbReference type="GO" id="GO:0016787">
    <property type="term" value="F:hydrolase activity"/>
    <property type="evidence" value="ECO:0007669"/>
    <property type="project" value="UniProtKB-KW"/>
</dbReference>
<keyword evidence="2" id="KW-0378">Hydrolase</keyword>
<dbReference type="PANTHER" id="PTHR10655">
    <property type="entry name" value="LYSOPHOSPHOLIPASE-RELATED"/>
    <property type="match status" value="1"/>
</dbReference>
<sequence>MSFSACPDFAIGTLLMDHIMLDCVEIQPPNPATASVIWLHGLGADGNDFVPIIPELGLGDAHSVRFVFPNAPQQPVTINGGMRMPAWYDIKGADIADKQDRPGIEASTAEIETLIAREIDAGIPADRIVLAGFSQGGAVALHAGLRHNTPLAGIMALSTYLPLHDSLATEASDANRGIPIFMAHGSEDPIVPIALGHGSRDRLLAAGYAVDWHEYPMAHQVCLPEIATIGRWLRERLER</sequence>
<dbReference type="Proteomes" id="UP000028302">
    <property type="component" value="Unassembled WGS sequence"/>
</dbReference>
<keyword evidence="5" id="KW-1185">Reference proteome</keyword>
<accession>A0A084ILZ5</accession>
<evidence type="ECO:0000313" key="4">
    <source>
        <dbReference type="EMBL" id="KEZ77729.1"/>
    </source>
</evidence>
<organism evidence="4 5">
    <name type="scientific">Salinisphaera hydrothermalis (strain C41B8)</name>
    <dbReference type="NCBI Taxonomy" id="1304275"/>
    <lineage>
        <taxon>Bacteria</taxon>
        <taxon>Pseudomonadati</taxon>
        <taxon>Pseudomonadota</taxon>
        <taxon>Gammaproteobacteria</taxon>
        <taxon>Salinisphaerales</taxon>
        <taxon>Salinisphaeraceae</taxon>
        <taxon>Salinisphaera</taxon>
    </lineage>
</organism>
<dbReference type="Gene3D" id="3.40.50.1820">
    <property type="entry name" value="alpha/beta hydrolase"/>
    <property type="match status" value="1"/>
</dbReference>
<proteinExistence type="inferred from homology"/>
<dbReference type="AlphaFoldDB" id="A0A084ILZ5"/>
<evidence type="ECO:0000256" key="1">
    <source>
        <dbReference type="ARBA" id="ARBA00006499"/>
    </source>
</evidence>
<name>A0A084ILZ5_SALHC</name>
<protein>
    <submittedName>
        <fullName evidence="4">Carboxylesterase</fullName>
    </submittedName>
</protein>
<reference evidence="4 5" key="1">
    <citation type="submission" date="2013-03" db="EMBL/GenBank/DDBJ databases">
        <title>Salinisphaera hydrothermalis C41B8 Genome Sequencing.</title>
        <authorList>
            <person name="Li C."/>
            <person name="Lai Q."/>
            <person name="Shao Z."/>
        </authorList>
    </citation>
    <scope>NUCLEOTIDE SEQUENCE [LARGE SCALE GENOMIC DNA]</scope>
    <source>
        <strain evidence="4 5">C41B8</strain>
    </source>
</reference>
<comment type="similarity">
    <text evidence="1">Belongs to the AB hydrolase superfamily. AB hydrolase 2 family.</text>
</comment>
<comment type="caution">
    <text evidence="4">The sequence shown here is derived from an EMBL/GenBank/DDBJ whole genome shotgun (WGS) entry which is preliminary data.</text>
</comment>
<dbReference type="eggNOG" id="COG0400">
    <property type="taxonomic scope" value="Bacteria"/>
</dbReference>
<dbReference type="EMBL" id="APNK01000009">
    <property type="protein sequence ID" value="KEZ77729.1"/>
    <property type="molecule type" value="Genomic_DNA"/>
</dbReference>
<evidence type="ECO:0000259" key="3">
    <source>
        <dbReference type="Pfam" id="PF02230"/>
    </source>
</evidence>
<dbReference type="InterPro" id="IPR050565">
    <property type="entry name" value="LYPA1-2/EST-like"/>
</dbReference>
<evidence type="ECO:0000313" key="5">
    <source>
        <dbReference type="Proteomes" id="UP000028302"/>
    </source>
</evidence>
<evidence type="ECO:0000256" key="2">
    <source>
        <dbReference type="ARBA" id="ARBA00022801"/>
    </source>
</evidence>
<dbReference type="SUPFAM" id="SSF53474">
    <property type="entry name" value="alpha/beta-Hydrolases"/>
    <property type="match status" value="1"/>
</dbReference>
<feature type="domain" description="Phospholipase/carboxylesterase/thioesterase" evidence="3">
    <location>
        <begin position="26"/>
        <end position="233"/>
    </location>
</feature>
<gene>
    <name evidence="4" type="ORF">C41B8_07925</name>
</gene>
<dbReference type="Pfam" id="PF02230">
    <property type="entry name" value="Abhydrolase_2"/>
    <property type="match status" value="1"/>
</dbReference>